<feature type="transmembrane region" description="Helical" evidence="1">
    <location>
        <begin position="208"/>
        <end position="229"/>
    </location>
</feature>
<reference evidence="2 5" key="1">
    <citation type="submission" date="2023-02" db="EMBL/GenBank/DDBJ databases">
        <title>Pathogen: clinical or host-associated sample.</title>
        <authorList>
            <person name="Hergert J."/>
            <person name="Casey R."/>
            <person name="Wagner J."/>
            <person name="Young E.L."/>
            <person name="Oakeson K.F."/>
        </authorList>
    </citation>
    <scope>NUCLEOTIDE SEQUENCE</scope>
    <source>
        <strain evidence="3 5">2022CK-00829</strain>
        <strain evidence="2">2022CK-00830</strain>
    </source>
</reference>
<gene>
    <name evidence="2" type="ORF">PUW23_14635</name>
    <name evidence="3" type="ORF">PUW25_14375</name>
</gene>
<evidence type="ECO:0000313" key="4">
    <source>
        <dbReference type="Proteomes" id="UP001220962"/>
    </source>
</evidence>
<evidence type="ECO:0000313" key="3">
    <source>
        <dbReference type="EMBL" id="WDI00477.1"/>
    </source>
</evidence>
<dbReference type="AlphaFoldDB" id="A0AAX3MWI9"/>
<keyword evidence="1" id="KW-0472">Membrane</keyword>
<sequence length="537" mass="61203">MKLNLPVIKSPARSLFTLLGAVILAIIHQNLFFEHAPGVSIPVFILLFYGYVLGFAGDRLHGLSPFAIFLFAVIFMLSLTYLLFDNPIFYVLNILILPVLVAYHVTLLLGYNPQVWWKTGIIKDILSHLIPRTLRHIPTAFTSITSTYSKRVNEGSRAISRKIVFGVAISAPLVIIVISLLSSADGMFERVMFGIPRWLDEITYSEGFFRFMWILMFTLFFFGYVYGFIHPVSVRKTDPETTHWREADIATPQEGDLLKGEPEWRSLAETAGTKDRISESGPDSLRLRLDPIIASTVLTMVNVVYLVFVILQFTYLFGAFEGALPDGMTYADYARRGFAELMLVALLNFGILMGVLLYTDDNGSGVLQIIQKVLLYILVICSIIILYSAFSRLALYEEAYGFTYLRFLVHAFMLLLAILMVIAGLRIHFERIPLAKCYIVFGLAAYVAINYAGMDNYIAEKNIERYHIHQKMDPYFLSSLSMDAVPVLIEFSREYPEIQNDLKADYNRLNEREQAWPSFNVAEYRAHQALKAYFEQE</sequence>
<dbReference type="Pfam" id="PF13687">
    <property type="entry name" value="DUF4153"/>
    <property type="match status" value="1"/>
</dbReference>
<dbReference type="EMBL" id="CP118108">
    <property type="protein sequence ID" value="WDI00477.1"/>
    <property type="molecule type" value="Genomic_DNA"/>
</dbReference>
<name>A0AAX3MWI9_9BACL</name>
<evidence type="ECO:0000256" key="1">
    <source>
        <dbReference type="SAM" id="Phobius"/>
    </source>
</evidence>
<evidence type="ECO:0000313" key="5">
    <source>
        <dbReference type="Proteomes" id="UP001221519"/>
    </source>
</evidence>
<dbReference type="EMBL" id="CP118101">
    <property type="protein sequence ID" value="WDH80782.1"/>
    <property type="molecule type" value="Genomic_DNA"/>
</dbReference>
<feature type="transmembrane region" description="Helical" evidence="1">
    <location>
        <begin position="39"/>
        <end position="56"/>
    </location>
</feature>
<organism evidence="2 4">
    <name type="scientific">Paenibacillus urinalis</name>
    <dbReference type="NCBI Taxonomy" id="521520"/>
    <lineage>
        <taxon>Bacteria</taxon>
        <taxon>Bacillati</taxon>
        <taxon>Bacillota</taxon>
        <taxon>Bacilli</taxon>
        <taxon>Bacillales</taxon>
        <taxon>Paenibacillaceae</taxon>
        <taxon>Paenibacillus</taxon>
    </lineage>
</organism>
<feature type="transmembrane region" description="Helical" evidence="1">
    <location>
        <begin position="437"/>
        <end position="454"/>
    </location>
</feature>
<feature type="transmembrane region" description="Helical" evidence="1">
    <location>
        <begin position="292"/>
        <end position="317"/>
    </location>
</feature>
<dbReference type="InterPro" id="IPR025291">
    <property type="entry name" value="DUF4153"/>
</dbReference>
<accession>A0AAX3MWI9</accession>
<dbReference type="Proteomes" id="UP001220962">
    <property type="component" value="Chromosome"/>
</dbReference>
<dbReference type="Proteomes" id="UP001221519">
    <property type="component" value="Chromosome"/>
</dbReference>
<feature type="transmembrane region" description="Helical" evidence="1">
    <location>
        <begin position="163"/>
        <end position="188"/>
    </location>
</feature>
<keyword evidence="5" id="KW-1185">Reference proteome</keyword>
<proteinExistence type="predicted"/>
<protein>
    <submittedName>
        <fullName evidence="2">DUF4173 domain-containing protein</fullName>
    </submittedName>
</protein>
<keyword evidence="1" id="KW-0812">Transmembrane</keyword>
<feature type="transmembrane region" description="Helical" evidence="1">
    <location>
        <begin position="90"/>
        <end position="111"/>
    </location>
</feature>
<feature type="transmembrane region" description="Helical" evidence="1">
    <location>
        <begin position="63"/>
        <end position="84"/>
    </location>
</feature>
<evidence type="ECO:0000313" key="2">
    <source>
        <dbReference type="EMBL" id="WDH80782.1"/>
    </source>
</evidence>
<feature type="transmembrane region" description="Helical" evidence="1">
    <location>
        <begin position="407"/>
        <end position="425"/>
    </location>
</feature>
<feature type="transmembrane region" description="Helical" evidence="1">
    <location>
        <begin position="12"/>
        <end position="33"/>
    </location>
</feature>
<dbReference type="RefSeq" id="WP_047910350.1">
    <property type="nucleotide sequence ID" value="NZ_CP118101.1"/>
</dbReference>
<feature type="transmembrane region" description="Helical" evidence="1">
    <location>
        <begin position="337"/>
        <end position="358"/>
    </location>
</feature>
<keyword evidence="1" id="KW-1133">Transmembrane helix</keyword>
<feature type="transmembrane region" description="Helical" evidence="1">
    <location>
        <begin position="373"/>
        <end position="395"/>
    </location>
</feature>